<feature type="compositionally biased region" description="Pro residues" evidence="1">
    <location>
        <begin position="365"/>
        <end position="377"/>
    </location>
</feature>
<dbReference type="PANTHER" id="PTHR11695">
    <property type="entry name" value="ALCOHOL DEHYDROGENASE RELATED"/>
    <property type="match status" value="1"/>
</dbReference>
<feature type="compositionally biased region" description="Low complexity" evidence="1">
    <location>
        <begin position="623"/>
        <end position="638"/>
    </location>
</feature>
<feature type="compositionally biased region" description="Polar residues" evidence="1">
    <location>
        <begin position="324"/>
        <end position="336"/>
    </location>
</feature>
<feature type="compositionally biased region" description="Polar residues" evidence="1">
    <location>
        <begin position="476"/>
        <end position="502"/>
    </location>
</feature>
<feature type="compositionally biased region" description="Basic and acidic residues" evidence="1">
    <location>
        <begin position="430"/>
        <end position="441"/>
    </location>
</feature>
<dbReference type="STRING" id="1295533.A0A1E3HTY4"/>
<gene>
    <name evidence="2" type="ORF">L202_03704</name>
</gene>
<dbReference type="RefSeq" id="XP_018994651.1">
    <property type="nucleotide sequence ID" value="XM_019137625.1"/>
</dbReference>
<feature type="compositionally biased region" description="Pro residues" evidence="1">
    <location>
        <begin position="177"/>
        <end position="187"/>
    </location>
</feature>
<feature type="compositionally biased region" description="Low complexity" evidence="1">
    <location>
        <begin position="167"/>
        <end position="176"/>
    </location>
</feature>
<dbReference type="SUPFAM" id="SSF50129">
    <property type="entry name" value="GroES-like"/>
    <property type="match status" value="1"/>
</dbReference>
<dbReference type="EMBL" id="AWGJ01000005">
    <property type="protein sequence ID" value="ODN79804.1"/>
    <property type="molecule type" value="Genomic_DNA"/>
</dbReference>
<dbReference type="InterPro" id="IPR036291">
    <property type="entry name" value="NAD(P)-bd_dom_sf"/>
</dbReference>
<organism evidence="2 3">
    <name type="scientific">Cryptococcus amylolentus CBS 6039</name>
    <dbReference type="NCBI Taxonomy" id="1295533"/>
    <lineage>
        <taxon>Eukaryota</taxon>
        <taxon>Fungi</taxon>
        <taxon>Dikarya</taxon>
        <taxon>Basidiomycota</taxon>
        <taxon>Agaricomycotina</taxon>
        <taxon>Tremellomycetes</taxon>
        <taxon>Tremellales</taxon>
        <taxon>Cryptococcaceae</taxon>
        <taxon>Cryptococcus</taxon>
    </lineage>
</organism>
<feature type="compositionally biased region" description="Pro residues" evidence="1">
    <location>
        <begin position="559"/>
        <end position="585"/>
    </location>
</feature>
<dbReference type="InterPro" id="IPR050700">
    <property type="entry name" value="YIM1/Zinc_Alcohol_DH_Fams"/>
</dbReference>
<protein>
    <recommendedName>
        <fullName evidence="4">Enoyl reductase (ER) domain-containing protein</fullName>
    </recommendedName>
</protein>
<feature type="compositionally biased region" description="Polar residues" evidence="1">
    <location>
        <begin position="653"/>
        <end position="669"/>
    </location>
</feature>
<feature type="compositionally biased region" description="Low complexity" evidence="1">
    <location>
        <begin position="259"/>
        <end position="278"/>
    </location>
</feature>
<feature type="region of interest" description="Disordered" evidence="1">
    <location>
        <begin position="395"/>
        <end position="739"/>
    </location>
</feature>
<feature type="region of interest" description="Disordered" evidence="1">
    <location>
        <begin position="791"/>
        <end position="849"/>
    </location>
</feature>
<sequence length="1291" mass="138115">MPRPTLIQSVFRKPSRSYADPNAPSPWSDTYDYDDDHQQPSYYPSAHSYRQYPRRPSSTLSAVSEDAGIHRTRYQKPSRRADGFVTLRNGETVFAPGGSHRETTSEISPARPFSPIQSLPIAPPSGQTIKKKKKKVHASSISSQIAGSEAGSIAKGDTPRKKRKPKATTSPASPTSITPPLPPPPPIHSRFSETSSSASSSPVPISPVTRRHFAPSVPLEAGINKVVGPERIQVKPERPAIAALTKSKSVSPTAPLLTPPASERSTPSSSSQSPAQSRLVSVPPAVSAVEDQTRYVTQRQPKASARPLSIRTTESDTDDEVFYTPSSSIADLNNSLAVEEESSDDMATPKPPRPKASAPILNVLPPTPAPIPDPPISPFESTLICSPSIATSIEPVARPKAAPIRPSEQMVTPPPCKDEADFQSDSGEMGSDREEYLERHGLRPKSKLSHNRSRSQASSVVRSSSRLGSNNNSPSLFRSTTSRHVSQSSFEGTSRATSEVSFSSAREGGGGSTRGSVKGGYGKGGWAAAAASANGGRSGATSPIMYLPEKGTGWEDFQPPMPVLAPPAAVPPPRQSKFTPLPPASTPSFDRILVDTSNVSNSVTAPSNDSNPFREHSVGLQVPSRSSPDSLSSPSEYSQASYGSSGLPIPSRSYVQQANTARTGQSSRSLEPEMPASFPIRTQSPLPSLPGRLPSSPSIRPVSPLPSETSQAFASRPTSPYPSMLRPTTPRAGFQPPSSLDPDILTILPEMTPQDSERLYQPTENLNGAQRSRSRLSLHEGALARRSSMFKAKSELGHSRPGSAATNNEAGEEEDALGDLPTPGVIRRSKSVIGGKLGGSSQKWEGSSYGDGGVLMESHGRDQDGTGGYTNLVLPSGAYRPSHPSKNAPSLDSRILGLPHSTMASISLTTTRDHYQATPLHLRAQLPPLVDFTSHMKPPVSSKVGKGQVMVQVYAVAVDEFDLRTLDEKGKCDVGKWVPGRSYVGRALVVGADEKEIVRGDIVMGIQDIRKVSARRVVDALRHAHCFPQSGSLAEYITVDRRHISRAPFPTQLTLEQLAVLPLQGIAAARSVMGSLSRTSRAIILNAHTGIAALVCQEMSRAGVHVTVIIPGGEDAQENHQRCYDNGAKGVLTGSPAAVLINLEEGGYDFVFDTQGGARIYETARRVLKDGGKLVTTKQPEQTLRHVPPHLTTRPSGLKTLRMAFSSKRKDSKFIDLSYIPPTACGEPEVDSSGLDLRDVMEEPCMAIFKPFLDNGGGDGGPAILPFEKGREAFRYGGWGECGVRVVRLIN</sequence>
<proteinExistence type="predicted"/>
<evidence type="ECO:0008006" key="4">
    <source>
        <dbReference type="Google" id="ProtNLM"/>
    </source>
</evidence>
<feature type="compositionally biased region" description="Basic residues" evidence="1">
    <location>
        <begin position="442"/>
        <end position="453"/>
    </location>
</feature>
<name>A0A1E3HTY4_9TREE</name>
<dbReference type="InterPro" id="IPR011032">
    <property type="entry name" value="GroES-like_sf"/>
</dbReference>
<dbReference type="Gene3D" id="3.90.180.10">
    <property type="entry name" value="Medium-chain alcohol dehydrogenases, catalytic domain"/>
    <property type="match status" value="1"/>
</dbReference>
<reference evidence="2 3" key="1">
    <citation type="submission" date="2016-06" db="EMBL/GenBank/DDBJ databases">
        <title>Evolution of pathogenesis and genome organization in the Tremellales.</title>
        <authorList>
            <person name="Cuomo C."/>
            <person name="Litvintseva A."/>
            <person name="Heitman J."/>
            <person name="Chen Y."/>
            <person name="Sun S."/>
            <person name="Springer D."/>
            <person name="Dromer F."/>
            <person name="Young S."/>
            <person name="Zeng Q."/>
            <person name="Chapman S."/>
            <person name="Gujja S."/>
            <person name="Saif S."/>
            <person name="Birren B."/>
        </authorList>
    </citation>
    <scope>NUCLEOTIDE SEQUENCE [LARGE SCALE GENOMIC DNA]</scope>
    <source>
        <strain evidence="2 3">CBS 6039</strain>
    </source>
</reference>
<dbReference type="GO" id="GO:0005739">
    <property type="term" value="C:mitochondrion"/>
    <property type="evidence" value="ECO:0007669"/>
    <property type="project" value="TreeGrafter"/>
</dbReference>
<dbReference type="GeneID" id="30155013"/>
<dbReference type="Proteomes" id="UP000094065">
    <property type="component" value="Unassembled WGS sequence"/>
</dbReference>
<feature type="compositionally biased region" description="Polar residues" evidence="1">
    <location>
        <begin position="595"/>
        <end position="611"/>
    </location>
</feature>
<feature type="compositionally biased region" description="Low complexity" evidence="1">
    <location>
        <begin position="684"/>
        <end position="698"/>
    </location>
</feature>
<feature type="compositionally biased region" description="Polar residues" evidence="1">
    <location>
        <begin position="706"/>
        <end position="718"/>
    </location>
</feature>
<feature type="compositionally biased region" description="Low complexity" evidence="1">
    <location>
        <begin position="526"/>
        <end position="542"/>
    </location>
</feature>
<evidence type="ECO:0000313" key="2">
    <source>
        <dbReference type="EMBL" id="ODN79804.1"/>
    </source>
</evidence>
<dbReference type="SUPFAM" id="SSF51735">
    <property type="entry name" value="NAD(P)-binding Rossmann-fold domains"/>
    <property type="match status" value="1"/>
</dbReference>
<evidence type="ECO:0000256" key="1">
    <source>
        <dbReference type="SAM" id="MobiDB-lite"/>
    </source>
</evidence>
<feature type="compositionally biased region" description="Low complexity" evidence="1">
    <location>
        <begin position="454"/>
        <end position="475"/>
    </location>
</feature>
<feature type="region of interest" description="Disordered" evidence="1">
    <location>
        <begin position="1"/>
        <end position="378"/>
    </location>
</feature>
<feature type="compositionally biased region" description="Low complexity" evidence="1">
    <location>
        <begin position="192"/>
        <end position="207"/>
    </location>
</feature>
<dbReference type="Gene3D" id="3.40.50.720">
    <property type="entry name" value="NAD(P)-binding Rossmann-like Domain"/>
    <property type="match status" value="1"/>
</dbReference>
<dbReference type="PANTHER" id="PTHR11695:SF294">
    <property type="entry name" value="RETICULON-4-INTERACTING PROTEIN 1, MITOCHONDRIAL"/>
    <property type="match status" value="1"/>
</dbReference>
<feature type="compositionally biased region" description="Gly residues" evidence="1">
    <location>
        <begin position="507"/>
        <end position="525"/>
    </location>
</feature>
<accession>A0A1E3HTY4</accession>
<keyword evidence="3" id="KW-1185">Reference proteome</keyword>
<dbReference type="OrthoDB" id="201656at2759"/>
<evidence type="ECO:0000313" key="3">
    <source>
        <dbReference type="Proteomes" id="UP000094065"/>
    </source>
</evidence>
<comment type="caution">
    <text evidence="2">The sequence shown here is derived from an EMBL/GenBank/DDBJ whole genome shotgun (WGS) entry which is preliminary data.</text>
</comment>